<comment type="similarity">
    <text evidence="3 11">Belongs to the PrsA family.</text>
</comment>
<feature type="coiled-coil region" evidence="12">
    <location>
        <begin position="234"/>
        <end position="275"/>
    </location>
</feature>
<dbReference type="PROSITE" id="PS50198">
    <property type="entry name" value="PPIC_PPIASE_2"/>
    <property type="match status" value="1"/>
</dbReference>
<keyword evidence="8 11" id="KW-0564">Palmitate</keyword>
<evidence type="ECO:0000256" key="10">
    <source>
        <dbReference type="ARBA" id="ARBA00023288"/>
    </source>
</evidence>
<dbReference type="Proteomes" id="UP001597452">
    <property type="component" value="Unassembled WGS sequence"/>
</dbReference>
<dbReference type="PANTHER" id="PTHR47245">
    <property type="entry name" value="PEPTIDYLPROLYL ISOMERASE"/>
    <property type="match status" value="1"/>
</dbReference>
<keyword evidence="5 11" id="KW-0732">Signal</keyword>
<accession>A0ABW5QC19</accession>
<evidence type="ECO:0000256" key="11">
    <source>
        <dbReference type="HAMAP-Rule" id="MF_01145"/>
    </source>
</evidence>
<dbReference type="Pfam" id="PF13616">
    <property type="entry name" value="Rotamase_3"/>
    <property type="match status" value="1"/>
</dbReference>
<comment type="catalytic activity">
    <reaction evidence="1 11">
        <text>[protein]-peptidylproline (omega=180) = [protein]-peptidylproline (omega=0)</text>
        <dbReference type="Rhea" id="RHEA:16237"/>
        <dbReference type="Rhea" id="RHEA-COMP:10747"/>
        <dbReference type="Rhea" id="RHEA-COMP:10748"/>
        <dbReference type="ChEBI" id="CHEBI:83833"/>
        <dbReference type="ChEBI" id="CHEBI:83834"/>
        <dbReference type="EC" id="5.2.1.8"/>
    </reaction>
</comment>
<keyword evidence="16" id="KW-1185">Reference proteome</keyword>
<keyword evidence="10 11" id="KW-0449">Lipoprotein</keyword>
<evidence type="ECO:0000256" key="8">
    <source>
        <dbReference type="ARBA" id="ARBA00023139"/>
    </source>
</evidence>
<organism evidence="15 16">
    <name type="scientific">Piscibacillus salipiscarius</name>
    <dbReference type="NCBI Taxonomy" id="299480"/>
    <lineage>
        <taxon>Bacteria</taxon>
        <taxon>Bacillati</taxon>
        <taxon>Bacillota</taxon>
        <taxon>Bacilli</taxon>
        <taxon>Bacillales</taxon>
        <taxon>Bacillaceae</taxon>
        <taxon>Piscibacillus</taxon>
    </lineage>
</organism>
<keyword evidence="9 11" id="KW-0413">Isomerase</keyword>
<evidence type="ECO:0000256" key="5">
    <source>
        <dbReference type="ARBA" id="ARBA00022729"/>
    </source>
</evidence>
<evidence type="ECO:0000256" key="6">
    <source>
        <dbReference type="ARBA" id="ARBA00023110"/>
    </source>
</evidence>
<evidence type="ECO:0000256" key="2">
    <source>
        <dbReference type="ARBA" id="ARBA00004193"/>
    </source>
</evidence>
<evidence type="ECO:0000256" key="13">
    <source>
        <dbReference type="SAM" id="SignalP"/>
    </source>
</evidence>
<evidence type="ECO:0000259" key="14">
    <source>
        <dbReference type="PROSITE" id="PS50198"/>
    </source>
</evidence>
<dbReference type="EC" id="5.2.1.8" evidence="11"/>
<evidence type="ECO:0000256" key="4">
    <source>
        <dbReference type="ARBA" id="ARBA00022475"/>
    </source>
</evidence>
<feature type="domain" description="PpiC" evidence="14">
    <location>
        <begin position="144"/>
        <end position="233"/>
    </location>
</feature>
<dbReference type="Gene3D" id="3.10.50.40">
    <property type="match status" value="1"/>
</dbReference>
<evidence type="ECO:0000313" key="15">
    <source>
        <dbReference type="EMBL" id="MFD2639275.1"/>
    </source>
</evidence>
<proteinExistence type="inferred from homology"/>
<keyword evidence="12" id="KW-0175">Coiled coil</keyword>
<name>A0ABW5QC19_9BACI</name>
<dbReference type="RefSeq" id="WP_377329121.1">
    <property type="nucleotide sequence ID" value="NZ_JBHUMZ010000023.1"/>
</dbReference>
<feature type="coiled-coil region" evidence="12">
    <location>
        <begin position="66"/>
        <end position="97"/>
    </location>
</feature>
<dbReference type="InterPro" id="IPR023059">
    <property type="entry name" value="Foldase_PrsA"/>
</dbReference>
<comment type="caution">
    <text evidence="15">The sequence shown here is derived from an EMBL/GenBank/DDBJ whole genome shotgun (WGS) entry which is preliminary data.</text>
</comment>
<evidence type="ECO:0000256" key="9">
    <source>
        <dbReference type="ARBA" id="ARBA00023235"/>
    </source>
</evidence>
<dbReference type="PROSITE" id="PS01096">
    <property type="entry name" value="PPIC_PPIASE_1"/>
    <property type="match status" value="1"/>
</dbReference>
<dbReference type="InterPro" id="IPR023058">
    <property type="entry name" value="PPIase_PpiC_CS"/>
</dbReference>
<dbReference type="PROSITE" id="PS51257">
    <property type="entry name" value="PROKAR_LIPOPROTEIN"/>
    <property type="match status" value="1"/>
</dbReference>
<protein>
    <recommendedName>
        <fullName evidence="11">Foldase protein PrsA</fullName>
        <ecNumber evidence="11">5.2.1.8</ecNumber>
    </recommendedName>
</protein>
<dbReference type="InterPro" id="IPR046357">
    <property type="entry name" value="PPIase_dom_sf"/>
</dbReference>
<evidence type="ECO:0000256" key="12">
    <source>
        <dbReference type="SAM" id="Coils"/>
    </source>
</evidence>
<dbReference type="SUPFAM" id="SSF109998">
    <property type="entry name" value="Triger factor/SurA peptide-binding domain-like"/>
    <property type="match status" value="1"/>
</dbReference>
<evidence type="ECO:0000256" key="1">
    <source>
        <dbReference type="ARBA" id="ARBA00000971"/>
    </source>
</evidence>
<comment type="function">
    <text evidence="11">Plays a major role in protein secretion by helping the post-translocational extracellular folding of several secreted proteins.</text>
</comment>
<sequence length="292" mass="33580">MKKVLLLGFAALLMILAACSDDEGQDSEVVAETTAGNVTQEEFYNELNELYGEEVLKNMVTRKVLNEQLKEENKVTMEDIDKEIEEIKGNMNEQQFNMAMQQQGFKSENEFRYALLLSKIQYQIAAQDIEVTEEQIKQQYDRMKTELKASHILVDEEKTAKEVLTKLENGEEFANLAKEYSKDGSAQNGGDLGYFSAGKMVKEFEDAAYSLEVGEVSEPVKSQFGWHVIKLTDKRESEQELEPYEDMKDQLKEQLTMKQVDNEALKEEVQKLLDEAKIDVKIEDYQNLFSEE</sequence>
<keyword evidence="4 11" id="KW-1003">Cell membrane</keyword>
<dbReference type="HAMAP" id="MF_01145">
    <property type="entry name" value="Foldase_PrsA"/>
    <property type="match status" value="1"/>
</dbReference>
<dbReference type="InterPro" id="IPR000297">
    <property type="entry name" value="PPIase_PpiC"/>
</dbReference>
<reference evidence="16" key="1">
    <citation type="journal article" date="2019" name="Int. J. Syst. Evol. Microbiol.">
        <title>The Global Catalogue of Microorganisms (GCM) 10K type strain sequencing project: providing services to taxonomists for standard genome sequencing and annotation.</title>
        <authorList>
            <consortium name="The Broad Institute Genomics Platform"/>
            <consortium name="The Broad Institute Genome Sequencing Center for Infectious Disease"/>
            <person name="Wu L."/>
            <person name="Ma J."/>
        </authorList>
    </citation>
    <scope>NUCLEOTIDE SEQUENCE [LARGE SCALE GENOMIC DNA]</scope>
    <source>
        <strain evidence="16">TISTR 1571</strain>
    </source>
</reference>
<feature type="signal peptide" evidence="13">
    <location>
        <begin position="1"/>
        <end position="20"/>
    </location>
</feature>
<dbReference type="PANTHER" id="PTHR47245:SF1">
    <property type="entry name" value="FOLDASE PROTEIN PRSA"/>
    <property type="match status" value="1"/>
</dbReference>
<keyword evidence="6 11" id="KW-0697">Rotamase</keyword>
<dbReference type="GO" id="GO:0003755">
    <property type="term" value="F:peptidyl-prolyl cis-trans isomerase activity"/>
    <property type="evidence" value="ECO:0007669"/>
    <property type="project" value="UniProtKB-EC"/>
</dbReference>
<dbReference type="SUPFAM" id="SSF54534">
    <property type="entry name" value="FKBP-like"/>
    <property type="match status" value="1"/>
</dbReference>
<evidence type="ECO:0000256" key="7">
    <source>
        <dbReference type="ARBA" id="ARBA00023136"/>
    </source>
</evidence>
<dbReference type="InterPro" id="IPR050245">
    <property type="entry name" value="PrsA_foldase"/>
</dbReference>
<evidence type="ECO:0000313" key="16">
    <source>
        <dbReference type="Proteomes" id="UP001597452"/>
    </source>
</evidence>
<gene>
    <name evidence="11" type="primary">prsA</name>
    <name evidence="15" type="ORF">ACFSW4_10390</name>
</gene>
<comment type="subcellular location">
    <subcellularLocation>
        <location evidence="2 11">Cell membrane</location>
        <topology evidence="2 11">Lipid-anchor</topology>
    </subcellularLocation>
</comment>
<feature type="chain" id="PRO_5045930161" description="Foldase protein PrsA" evidence="13">
    <location>
        <begin position="21"/>
        <end position="292"/>
    </location>
</feature>
<dbReference type="InterPro" id="IPR027304">
    <property type="entry name" value="Trigger_fact/SurA_dom_sf"/>
</dbReference>
<dbReference type="EMBL" id="JBHUMZ010000023">
    <property type="protein sequence ID" value="MFD2639275.1"/>
    <property type="molecule type" value="Genomic_DNA"/>
</dbReference>
<evidence type="ECO:0000256" key="3">
    <source>
        <dbReference type="ARBA" id="ARBA00006071"/>
    </source>
</evidence>
<keyword evidence="7 11" id="KW-0472">Membrane</keyword>